<reference evidence="2 3" key="1">
    <citation type="submission" date="2020-07" db="EMBL/GenBank/DDBJ databases">
        <title>Metarhizium humberi genome.</title>
        <authorList>
            <person name="Lysoe E."/>
        </authorList>
    </citation>
    <scope>NUCLEOTIDE SEQUENCE [LARGE SCALE GENOMIC DNA]</scope>
    <source>
        <strain evidence="2 3">ESALQ1638</strain>
    </source>
</reference>
<sequence length="181" mass="19614">MRRANSQGEHPGRASQVEHPRLARSPQSLSSRHSDAALWKSGFGGQRIDKTVSTLSSLLTGVFGTSSVFSNKPSRSMVTTTVPLWDCAKPYHGRHSQSLYSVPPASSGPLCDMDRVPTSSARPLHLVFGTGSGGRARSECHCCKAHTQETPPPPTEYPVQQMNIRGKTGGKRVTHVHPFTE</sequence>
<accession>A0A9P8MBV8</accession>
<organism evidence="2 3">
    <name type="scientific">Metarhizium humberi</name>
    <dbReference type="NCBI Taxonomy" id="2596975"/>
    <lineage>
        <taxon>Eukaryota</taxon>
        <taxon>Fungi</taxon>
        <taxon>Dikarya</taxon>
        <taxon>Ascomycota</taxon>
        <taxon>Pezizomycotina</taxon>
        <taxon>Sordariomycetes</taxon>
        <taxon>Hypocreomycetidae</taxon>
        <taxon>Hypocreales</taxon>
        <taxon>Clavicipitaceae</taxon>
        <taxon>Metarhizium</taxon>
    </lineage>
</organism>
<protein>
    <submittedName>
        <fullName evidence="2">Uncharacterized protein</fullName>
    </submittedName>
</protein>
<evidence type="ECO:0000313" key="2">
    <source>
        <dbReference type="EMBL" id="KAH0597336.1"/>
    </source>
</evidence>
<dbReference type="EMBL" id="JACEFI010000007">
    <property type="protein sequence ID" value="KAH0597336.1"/>
    <property type="molecule type" value="Genomic_DNA"/>
</dbReference>
<feature type="compositionally biased region" description="Basic and acidic residues" evidence="1">
    <location>
        <begin position="10"/>
        <end position="21"/>
    </location>
</feature>
<evidence type="ECO:0000256" key="1">
    <source>
        <dbReference type="SAM" id="MobiDB-lite"/>
    </source>
</evidence>
<name>A0A9P8MBV8_9HYPO</name>
<keyword evidence="3" id="KW-1185">Reference proteome</keyword>
<dbReference type="AlphaFoldDB" id="A0A9P8MBV8"/>
<gene>
    <name evidence="2" type="ORF">MHUMG1_04713</name>
</gene>
<feature type="region of interest" description="Disordered" evidence="1">
    <location>
        <begin position="1"/>
        <end position="33"/>
    </location>
</feature>
<proteinExistence type="predicted"/>
<dbReference type="Proteomes" id="UP000764110">
    <property type="component" value="Unassembled WGS sequence"/>
</dbReference>
<evidence type="ECO:0000313" key="3">
    <source>
        <dbReference type="Proteomes" id="UP000764110"/>
    </source>
</evidence>
<comment type="caution">
    <text evidence="2">The sequence shown here is derived from an EMBL/GenBank/DDBJ whole genome shotgun (WGS) entry which is preliminary data.</text>
</comment>